<feature type="domain" description="Glycosyltransferase 2-like" evidence="1">
    <location>
        <begin position="6"/>
        <end position="140"/>
    </location>
</feature>
<keyword evidence="3" id="KW-1185">Reference proteome</keyword>
<dbReference type="InterPro" id="IPR001173">
    <property type="entry name" value="Glyco_trans_2-like"/>
</dbReference>
<accession>A0A0R1TUJ1</accession>
<sequence length="329" mass="38247">MQKQVSIIVPFHGETEAQLGICLSSINNQIGIDFKQVEVILIGDGGLKVDDQDPFPYLANLDIKIYEYDVVKGPGFARSMGMFMATGKYFMFVDADDQLHYVGALLDFFNAIKHGDHQVIIGRYINQIRNDQGDFKYYTHGYNDWNVAYAKWFNRDYLDSIKLSWSERLQVHEDTYFVSTACELATDIATFNPIVYTHLWNEHSITHEDDGQKVHRQLDQWVFAKRLYLGKIAKYRPENLTADYLDYMADIYLRYQASPPLDAQAFRKEHNQLFFEFADQWEQIKDNMPDAVNARIQGNIRYRSFTTKGLGKFIESQDAVLQEHAAQVR</sequence>
<dbReference type="Pfam" id="PF00535">
    <property type="entry name" value="Glycos_transf_2"/>
    <property type="match status" value="1"/>
</dbReference>
<reference evidence="2 3" key="1">
    <citation type="journal article" date="2015" name="Genome Announc.">
        <title>Expanding the biotechnology potential of lactobacilli through comparative genomics of 213 strains and associated genera.</title>
        <authorList>
            <person name="Sun Z."/>
            <person name="Harris H.M."/>
            <person name="McCann A."/>
            <person name="Guo C."/>
            <person name="Argimon S."/>
            <person name="Zhang W."/>
            <person name="Yang X."/>
            <person name="Jeffery I.B."/>
            <person name="Cooney J.C."/>
            <person name="Kagawa T.F."/>
            <person name="Liu W."/>
            <person name="Song Y."/>
            <person name="Salvetti E."/>
            <person name="Wrobel A."/>
            <person name="Rasinkangas P."/>
            <person name="Parkhill J."/>
            <person name="Rea M.C."/>
            <person name="O'Sullivan O."/>
            <person name="Ritari J."/>
            <person name="Douillard F.P."/>
            <person name="Paul Ross R."/>
            <person name="Yang R."/>
            <person name="Briner A.E."/>
            <person name="Felis G.E."/>
            <person name="de Vos W.M."/>
            <person name="Barrangou R."/>
            <person name="Klaenhammer T.R."/>
            <person name="Caufield P.W."/>
            <person name="Cui Y."/>
            <person name="Zhang H."/>
            <person name="O'Toole P.W."/>
        </authorList>
    </citation>
    <scope>NUCLEOTIDE SEQUENCE [LARGE SCALE GENOMIC DNA]</scope>
    <source>
        <strain evidence="2 3">DSM 15945</strain>
    </source>
</reference>
<organism evidence="2 3">
    <name type="scientific">Lacticaseibacillus pantheris DSM 15945 = JCM 12539 = NBRC 106106</name>
    <dbReference type="NCBI Taxonomy" id="1423783"/>
    <lineage>
        <taxon>Bacteria</taxon>
        <taxon>Bacillati</taxon>
        <taxon>Bacillota</taxon>
        <taxon>Bacilli</taxon>
        <taxon>Lactobacillales</taxon>
        <taxon>Lactobacillaceae</taxon>
        <taxon>Lacticaseibacillus</taxon>
    </lineage>
</organism>
<dbReference type="SUPFAM" id="SSF53448">
    <property type="entry name" value="Nucleotide-diphospho-sugar transferases"/>
    <property type="match status" value="1"/>
</dbReference>
<name>A0A0R1TUJ1_9LACO</name>
<dbReference type="CDD" id="cd00761">
    <property type="entry name" value="Glyco_tranf_GTA_type"/>
    <property type="match status" value="1"/>
</dbReference>
<protein>
    <recommendedName>
        <fullName evidence="1">Glycosyltransferase 2-like domain-containing protein</fullName>
    </recommendedName>
</protein>
<comment type="caution">
    <text evidence="2">The sequence shown here is derived from an EMBL/GenBank/DDBJ whole genome shotgun (WGS) entry which is preliminary data.</text>
</comment>
<dbReference type="EMBL" id="AZFJ01000057">
    <property type="protein sequence ID" value="KRL84924.1"/>
    <property type="molecule type" value="Genomic_DNA"/>
</dbReference>
<dbReference type="Proteomes" id="UP000051922">
    <property type="component" value="Unassembled WGS sequence"/>
</dbReference>
<gene>
    <name evidence="2" type="ORF">FC50_GL001938</name>
</gene>
<dbReference type="Gene3D" id="3.90.550.10">
    <property type="entry name" value="Spore Coat Polysaccharide Biosynthesis Protein SpsA, Chain A"/>
    <property type="match status" value="1"/>
</dbReference>
<dbReference type="OrthoDB" id="2275557at2"/>
<evidence type="ECO:0000259" key="1">
    <source>
        <dbReference type="Pfam" id="PF00535"/>
    </source>
</evidence>
<dbReference type="RefSeq" id="WP_056957072.1">
    <property type="nucleotide sequence ID" value="NZ_AZFJ01000057.1"/>
</dbReference>
<proteinExistence type="predicted"/>
<dbReference type="AlphaFoldDB" id="A0A0R1TUJ1"/>
<evidence type="ECO:0000313" key="2">
    <source>
        <dbReference type="EMBL" id="KRL84924.1"/>
    </source>
</evidence>
<dbReference type="STRING" id="1423783.FC50_GL001938"/>
<dbReference type="PATRIC" id="fig|1423783.4.peg.1980"/>
<dbReference type="InterPro" id="IPR029044">
    <property type="entry name" value="Nucleotide-diphossugar_trans"/>
</dbReference>
<evidence type="ECO:0000313" key="3">
    <source>
        <dbReference type="Proteomes" id="UP000051922"/>
    </source>
</evidence>